<feature type="domain" description="Novel STAND NTPase 1" evidence="2">
    <location>
        <begin position="45"/>
        <end position="447"/>
    </location>
</feature>
<reference evidence="3 4" key="1">
    <citation type="submission" date="2016-12" db="EMBL/GenBank/DDBJ databases">
        <title>Thioflexothrix psekupsii D3 genome sequencing and assembly.</title>
        <authorList>
            <person name="Fomenkov A."/>
            <person name="Vincze T."/>
            <person name="Grabovich M."/>
            <person name="Anton B.P."/>
            <person name="Dubinina G."/>
            <person name="Orlova M."/>
            <person name="Belousova E."/>
            <person name="Roberts R.J."/>
        </authorList>
    </citation>
    <scope>NUCLEOTIDE SEQUENCE [LARGE SCALE GENOMIC DNA]</scope>
    <source>
        <strain evidence="3">D3</strain>
    </source>
</reference>
<name>A0A251X661_9GAMM</name>
<proteinExistence type="predicted"/>
<dbReference type="AlphaFoldDB" id="A0A251X661"/>
<dbReference type="RefSeq" id="WP_086489593.1">
    <property type="nucleotide sequence ID" value="NZ_MSLT01000023.1"/>
</dbReference>
<dbReference type="SUPFAM" id="SSF52540">
    <property type="entry name" value="P-loop containing nucleoside triphosphate hydrolases"/>
    <property type="match status" value="1"/>
</dbReference>
<keyword evidence="1" id="KW-0812">Transmembrane</keyword>
<dbReference type="InterPro" id="IPR049052">
    <property type="entry name" value="nSTAND1"/>
</dbReference>
<accession>A0A251X661</accession>
<evidence type="ECO:0000313" key="3">
    <source>
        <dbReference type="EMBL" id="OUD12632.1"/>
    </source>
</evidence>
<feature type="transmembrane region" description="Helical" evidence="1">
    <location>
        <begin position="493"/>
        <end position="513"/>
    </location>
</feature>
<evidence type="ECO:0000256" key="1">
    <source>
        <dbReference type="SAM" id="Phobius"/>
    </source>
</evidence>
<keyword evidence="1" id="KW-1133">Transmembrane helix</keyword>
<dbReference type="Gene3D" id="3.40.50.300">
    <property type="entry name" value="P-loop containing nucleotide triphosphate hydrolases"/>
    <property type="match status" value="1"/>
</dbReference>
<gene>
    <name evidence="3" type="ORF">TPSD3_16275</name>
</gene>
<dbReference type="OrthoDB" id="5559045at2"/>
<sequence>MLDLKIDSRGQTILSGTLSHLVITANDRHGLEQFNLANSNSLHCPYAGFHPFTERDSLHFFGQTALIQQLWKKIQKWHTPNRTRFLSLIGPSGSGKSSVIRAGLIPELARRPLEQWRYLRVLIMQPGSQPLATLNHLLNQATTPRPLDPIKITQADDLLNYLPKLLDAYTEQVILYVDQWEQLYHSQQDPVATTLFINSLLHAASAAHSRFSVIITLDSEALARLQHHALLYQTCIQNAVLMTPLSLQDVHQAITAPVKNTEFAWEAVMVRHFINEYKMRLCTLAELQFTLSQLWQRRQKNPHQAMDDLTLTHIGGSKAIIERSLQQHYDQLTTEEQARFWRIISQLMRLDEQGQPTYPVLRLSQLCYGMDRQVDIFLLLQRLHREDWQLIRLVSEQPELSVQISRPIFFDQWPLLRRWQQQQQQCLLLRQVVAYDAQQWERSQRAPGYLWTTGRLALLAEFPQQYRQHIKAAQESFLEASQIRQHRFKKMRLLLWAGIGVLLFGLVGEIYHLTLKIETLYVAQSELNRYSDTLKQDRDFAFERAFQAQLATQTLQEELQKARHETQKLWQDQQEAQRTLDELLESRLNQRKPSAQVLARQCATYCTPEMLSATESKINRQSQTAKP</sequence>
<keyword evidence="4" id="KW-1185">Reference proteome</keyword>
<protein>
    <recommendedName>
        <fullName evidence="2">Novel STAND NTPase 1 domain-containing protein</fullName>
    </recommendedName>
</protein>
<evidence type="ECO:0000259" key="2">
    <source>
        <dbReference type="Pfam" id="PF20703"/>
    </source>
</evidence>
<dbReference type="Proteomes" id="UP000194798">
    <property type="component" value="Unassembled WGS sequence"/>
</dbReference>
<dbReference type="Pfam" id="PF20703">
    <property type="entry name" value="nSTAND1"/>
    <property type="match status" value="1"/>
</dbReference>
<evidence type="ECO:0000313" key="4">
    <source>
        <dbReference type="Proteomes" id="UP000194798"/>
    </source>
</evidence>
<dbReference type="InterPro" id="IPR027417">
    <property type="entry name" value="P-loop_NTPase"/>
</dbReference>
<dbReference type="EMBL" id="MSLT01000023">
    <property type="protein sequence ID" value="OUD12632.1"/>
    <property type="molecule type" value="Genomic_DNA"/>
</dbReference>
<comment type="caution">
    <text evidence="3">The sequence shown here is derived from an EMBL/GenBank/DDBJ whole genome shotgun (WGS) entry which is preliminary data.</text>
</comment>
<keyword evidence="1" id="KW-0472">Membrane</keyword>
<organism evidence="3 4">
    <name type="scientific">Thioflexithrix psekupsensis</name>
    <dbReference type="NCBI Taxonomy" id="1570016"/>
    <lineage>
        <taxon>Bacteria</taxon>
        <taxon>Pseudomonadati</taxon>
        <taxon>Pseudomonadota</taxon>
        <taxon>Gammaproteobacteria</taxon>
        <taxon>Thiotrichales</taxon>
        <taxon>Thioflexithrix</taxon>
    </lineage>
</organism>